<protein>
    <recommendedName>
        <fullName evidence="2">DUF3943 domain-containing protein</fullName>
    </recommendedName>
</protein>
<dbReference type="InterPro" id="IPR025079">
    <property type="entry name" value="DUF3943"/>
</dbReference>
<evidence type="ECO:0000256" key="1">
    <source>
        <dbReference type="SAM" id="Phobius"/>
    </source>
</evidence>
<dbReference type="KEGG" id="hhe:HH_1770"/>
<accession>Q7VFA7</accession>
<dbReference type="STRING" id="235279.HH_1770"/>
<sequence>MISNIQMTKKKKMNFTFANKFKLMLLNMFLVCNSWGTQLPHLEYEKLEPHTESNAPLDLQKHQYYEPQNKIAYLAASSGIILGGTLISAGVLYLMPESVTNWNKDEIKNLGKNWARKTSQGPVVDADNWFLNWVTHPYWGAVYYMQPRVAGYSWNISALYSVLASALFWEYGIEAFAEIPSWQDLIVTPAIGSMFGELFYQASLRIHNNHDTILGSRFLGKSALLLMDPIGFILKDLGVAKRIGIKNKNEAQSFIMPLKNTKGEGAQIVFAMRF</sequence>
<keyword evidence="4" id="KW-1185">Reference proteome</keyword>
<gene>
    <name evidence="3" type="ordered locus">HH_1770</name>
</gene>
<dbReference type="Pfam" id="PF13084">
    <property type="entry name" value="DUF3943"/>
    <property type="match status" value="1"/>
</dbReference>
<evidence type="ECO:0000259" key="2">
    <source>
        <dbReference type="Pfam" id="PF13084"/>
    </source>
</evidence>
<proteinExistence type="predicted"/>
<keyword evidence="1" id="KW-0812">Transmembrane</keyword>
<name>Q7VFA7_HELHP</name>
<reference evidence="3 4" key="1">
    <citation type="journal article" date="2003" name="Proc. Natl. Acad. Sci. U.S.A.">
        <title>The complete genome sequence of the carcinogenic bacterium Helicobacter hepaticus.</title>
        <authorList>
            <person name="Suerbaum S."/>
            <person name="Josenhans C."/>
            <person name="Sterzenbach T."/>
            <person name="Drescher B."/>
            <person name="Brandt P."/>
            <person name="Bell M."/>
            <person name="Droege M."/>
            <person name="Fartmann B."/>
            <person name="Fischer H.-P."/>
            <person name="Ge Z."/>
            <person name="Hoerster A."/>
            <person name="Holland R."/>
            <person name="Klein K."/>
            <person name="Koenig J."/>
            <person name="Macko L."/>
            <person name="Mendz G.L."/>
            <person name="Nyakatura G."/>
            <person name="Schauer D.B."/>
            <person name="Shen Z."/>
            <person name="Weber J."/>
            <person name="Frosch M."/>
            <person name="Fox J.G."/>
        </authorList>
    </citation>
    <scope>NUCLEOTIDE SEQUENCE [LARGE SCALE GENOMIC DNA]</scope>
    <source>
        <strain evidence="4">ATCC 51449 / 3B1</strain>
    </source>
</reference>
<keyword evidence="1" id="KW-1133">Transmembrane helix</keyword>
<organism evidence="3 4">
    <name type="scientific">Helicobacter hepaticus (strain ATCC 51449 / 3B1)</name>
    <dbReference type="NCBI Taxonomy" id="235279"/>
    <lineage>
        <taxon>Bacteria</taxon>
        <taxon>Pseudomonadati</taxon>
        <taxon>Campylobacterota</taxon>
        <taxon>Epsilonproteobacteria</taxon>
        <taxon>Campylobacterales</taxon>
        <taxon>Helicobacteraceae</taxon>
        <taxon>Helicobacter</taxon>
    </lineage>
</organism>
<dbReference type="eggNOG" id="COG3047">
    <property type="taxonomic scope" value="Bacteria"/>
</dbReference>
<feature type="domain" description="DUF3943" evidence="2">
    <location>
        <begin position="121"/>
        <end position="230"/>
    </location>
</feature>
<dbReference type="AlphaFoldDB" id="Q7VFA7"/>
<dbReference type="EMBL" id="AE017125">
    <property type="protein sequence ID" value="AAP78367.1"/>
    <property type="molecule type" value="Genomic_DNA"/>
</dbReference>
<feature type="transmembrane region" description="Helical" evidence="1">
    <location>
        <begin position="71"/>
        <end position="94"/>
    </location>
</feature>
<dbReference type="Proteomes" id="UP000002495">
    <property type="component" value="Chromosome"/>
</dbReference>
<dbReference type="HOGENOM" id="CLU_088547_0_0_7"/>
<evidence type="ECO:0000313" key="4">
    <source>
        <dbReference type="Proteomes" id="UP000002495"/>
    </source>
</evidence>
<evidence type="ECO:0000313" key="3">
    <source>
        <dbReference type="EMBL" id="AAP78367.1"/>
    </source>
</evidence>
<keyword evidence="1" id="KW-0472">Membrane</keyword>